<proteinExistence type="predicted"/>
<evidence type="ECO:0000313" key="2">
    <source>
        <dbReference type="EMBL" id="MPL82607.1"/>
    </source>
</evidence>
<sequence>MTPAPSLSEFFAELRSIGFFKRLFSWKQILRRGEEAYAGCRTRENETEQKYRETELQIGRLAAELQKERGKYTSLEALREAETKAYQDMRDRFEVTTRELEITRGKLFGLERTHEEQSLIEAERRQEERERYQSLEREYSLLAEQLSLAKGKIAAMEGAREELTLAETERRREERERYLNLESAFTELSEQLSLAKGRVAALESLRDELMSAETSRRKEEAQKYQELKENLDAVTRDLIAAKEQISAYESVREEQTAEYNRKIERINTLYDQLKSDRETLANEQMDLLVKKQEELAVSWQKHENEVAESIRTICRKHDFVWCEKCEYPHQGTPDNVVLIGKMYTIFDAKSPKNPEELENFPAYLKYQAEAMKKYCKHDDVRKEVFLVVPSSTLDVLTTYQYDLAEYVVYIITPESLIPILQILRQIENYEFTDTMSPEDQDKLCRFIGKLSHATKRKIQIDTYFSRELIDALRGIDMIPEDFAAEIGKYEQKAKLNPPMEKRVKMIEIEDVENEVRRMETEIAVRTAVGE</sequence>
<feature type="coiled-coil region" evidence="1">
    <location>
        <begin position="110"/>
        <end position="283"/>
    </location>
</feature>
<keyword evidence="1" id="KW-0175">Coiled coil</keyword>
<comment type="caution">
    <text evidence="2">The sequence shown here is derived from an EMBL/GenBank/DDBJ whole genome shotgun (WGS) entry which is preliminary data.</text>
</comment>
<reference evidence="2" key="1">
    <citation type="submission" date="2019-08" db="EMBL/GenBank/DDBJ databases">
        <authorList>
            <person name="Kucharzyk K."/>
            <person name="Murdoch R.W."/>
            <person name="Higgins S."/>
            <person name="Loffler F."/>
        </authorList>
    </citation>
    <scope>NUCLEOTIDE SEQUENCE</scope>
</reference>
<organism evidence="2">
    <name type="scientific">bioreactor metagenome</name>
    <dbReference type="NCBI Taxonomy" id="1076179"/>
    <lineage>
        <taxon>unclassified sequences</taxon>
        <taxon>metagenomes</taxon>
        <taxon>ecological metagenomes</taxon>
    </lineage>
</organism>
<gene>
    <name evidence="2" type="ORF">SDC9_28553</name>
</gene>
<dbReference type="AlphaFoldDB" id="A0A644UUE6"/>
<evidence type="ECO:0000256" key="1">
    <source>
        <dbReference type="SAM" id="Coils"/>
    </source>
</evidence>
<name>A0A644UUE6_9ZZZZ</name>
<dbReference type="EMBL" id="VSSQ01000165">
    <property type="protein sequence ID" value="MPL82607.1"/>
    <property type="molecule type" value="Genomic_DNA"/>
</dbReference>
<protein>
    <submittedName>
        <fullName evidence="2">Uncharacterized protein</fullName>
    </submittedName>
</protein>
<accession>A0A644UUE6</accession>